<gene>
    <name evidence="9" type="ORF">E6C76_05270</name>
</gene>
<dbReference type="AlphaFoldDB" id="A0A4S4B132"/>
<dbReference type="InterPro" id="IPR035952">
    <property type="entry name" value="Rhomboid-like_sf"/>
</dbReference>
<dbReference type="Pfam" id="PF01694">
    <property type="entry name" value="Rhomboid"/>
    <property type="match status" value="1"/>
</dbReference>
<proteinExistence type="inferred from homology"/>
<keyword evidence="4" id="KW-0378">Hydrolase</keyword>
<dbReference type="PANTHER" id="PTHR43731">
    <property type="entry name" value="RHOMBOID PROTEASE"/>
    <property type="match status" value="1"/>
</dbReference>
<evidence type="ECO:0000256" key="5">
    <source>
        <dbReference type="ARBA" id="ARBA00022989"/>
    </source>
</evidence>
<dbReference type="PANTHER" id="PTHR43731:SF14">
    <property type="entry name" value="PRESENILIN-ASSOCIATED RHOMBOID-LIKE PROTEIN, MITOCHONDRIAL"/>
    <property type="match status" value="1"/>
</dbReference>
<dbReference type="EMBL" id="SSOC01000002">
    <property type="protein sequence ID" value="THF66256.1"/>
    <property type="molecule type" value="Genomic_DNA"/>
</dbReference>
<comment type="similarity">
    <text evidence="2">Belongs to the peptidase S54 family.</text>
</comment>
<dbReference type="Proteomes" id="UP000308430">
    <property type="component" value="Unassembled WGS sequence"/>
</dbReference>
<evidence type="ECO:0000313" key="10">
    <source>
        <dbReference type="Proteomes" id="UP000308430"/>
    </source>
</evidence>
<feature type="transmembrane region" description="Helical" evidence="7">
    <location>
        <begin position="278"/>
        <end position="296"/>
    </location>
</feature>
<keyword evidence="3 7" id="KW-0812">Transmembrane</keyword>
<reference evidence="9 10" key="1">
    <citation type="submission" date="2019-04" db="EMBL/GenBank/DDBJ databases">
        <title>Azoarcus nasutitermitis sp. nov. isolated from termite nest.</title>
        <authorList>
            <person name="Lin S.-Y."/>
            <person name="Hameed A."/>
            <person name="Hsu Y.-H."/>
            <person name="Young C.-C."/>
        </authorList>
    </citation>
    <scope>NUCLEOTIDE SEQUENCE [LARGE SCALE GENOMIC DNA]</scope>
    <source>
        <strain evidence="9 10">CC-YHH838</strain>
    </source>
</reference>
<evidence type="ECO:0000259" key="8">
    <source>
        <dbReference type="Pfam" id="PF01694"/>
    </source>
</evidence>
<keyword evidence="9" id="KW-0645">Protease</keyword>
<feature type="transmembrane region" description="Helical" evidence="7">
    <location>
        <begin position="15"/>
        <end position="32"/>
    </location>
</feature>
<protein>
    <submittedName>
        <fullName evidence="9">Rhomboid family intramembrane serine protease</fullName>
    </submittedName>
</protein>
<name>A0A4S4B132_9RHOO</name>
<dbReference type="GO" id="GO:0006508">
    <property type="term" value="P:proteolysis"/>
    <property type="evidence" value="ECO:0007669"/>
    <property type="project" value="UniProtKB-KW"/>
</dbReference>
<dbReference type="InterPro" id="IPR022764">
    <property type="entry name" value="Peptidase_S54_rhomboid_dom"/>
</dbReference>
<feature type="transmembrane region" description="Helical" evidence="7">
    <location>
        <begin position="167"/>
        <end position="190"/>
    </location>
</feature>
<evidence type="ECO:0000256" key="7">
    <source>
        <dbReference type="SAM" id="Phobius"/>
    </source>
</evidence>
<evidence type="ECO:0000256" key="1">
    <source>
        <dbReference type="ARBA" id="ARBA00004141"/>
    </source>
</evidence>
<dbReference type="GO" id="GO:0016020">
    <property type="term" value="C:membrane"/>
    <property type="evidence" value="ECO:0007669"/>
    <property type="project" value="UniProtKB-SubCell"/>
</dbReference>
<keyword evidence="6 7" id="KW-0472">Membrane</keyword>
<dbReference type="RefSeq" id="WP_136347205.1">
    <property type="nucleotide sequence ID" value="NZ_SSOC01000002.1"/>
</dbReference>
<organism evidence="9 10">
    <name type="scientific">Pseudothauera nasutitermitis</name>
    <dbReference type="NCBI Taxonomy" id="2565930"/>
    <lineage>
        <taxon>Bacteria</taxon>
        <taxon>Pseudomonadati</taxon>
        <taxon>Pseudomonadota</taxon>
        <taxon>Betaproteobacteria</taxon>
        <taxon>Rhodocyclales</taxon>
        <taxon>Zoogloeaceae</taxon>
        <taxon>Pseudothauera</taxon>
    </lineage>
</organism>
<comment type="caution">
    <text evidence="9">The sequence shown here is derived from an EMBL/GenBank/DDBJ whole genome shotgun (WGS) entry which is preliminary data.</text>
</comment>
<evidence type="ECO:0000256" key="6">
    <source>
        <dbReference type="ARBA" id="ARBA00023136"/>
    </source>
</evidence>
<dbReference type="OrthoDB" id="9814037at2"/>
<evidence type="ECO:0000313" key="9">
    <source>
        <dbReference type="EMBL" id="THF66256.1"/>
    </source>
</evidence>
<dbReference type="GO" id="GO:0004252">
    <property type="term" value="F:serine-type endopeptidase activity"/>
    <property type="evidence" value="ECO:0007669"/>
    <property type="project" value="InterPro"/>
</dbReference>
<dbReference type="SUPFAM" id="SSF144091">
    <property type="entry name" value="Rhomboid-like"/>
    <property type="match status" value="1"/>
</dbReference>
<accession>A0A4S4B132</accession>
<feature type="domain" description="Peptidase S54 rhomboid" evidence="8">
    <location>
        <begin position="147"/>
        <end position="294"/>
    </location>
</feature>
<keyword evidence="10" id="KW-1185">Reference proteome</keyword>
<evidence type="ECO:0000256" key="2">
    <source>
        <dbReference type="ARBA" id="ARBA00009045"/>
    </source>
</evidence>
<feature type="transmembrane region" description="Helical" evidence="7">
    <location>
        <begin position="210"/>
        <end position="229"/>
    </location>
</feature>
<dbReference type="InterPro" id="IPR050925">
    <property type="entry name" value="Rhomboid_protease_S54"/>
</dbReference>
<keyword evidence="5 7" id="KW-1133">Transmembrane helix</keyword>
<comment type="subcellular location">
    <subcellularLocation>
        <location evidence="1">Membrane</location>
        <topology evidence="1">Multi-pass membrane protein</topology>
    </subcellularLocation>
</comment>
<dbReference type="Gene3D" id="1.20.1540.10">
    <property type="entry name" value="Rhomboid-like"/>
    <property type="match status" value="1"/>
</dbReference>
<evidence type="ECO:0000256" key="4">
    <source>
        <dbReference type="ARBA" id="ARBA00022801"/>
    </source>
</evidence>
<feature type="transmembrane region" description="Helical" evidence="7">
    <location>
        <begin position="236"/>
        <end position="258"/>
    </location>
</feature>
<sequence length="481" mass="52942">MLILPLPARPDWSRPPWATLSIMALCLAVFLIQGGDYQRAEEAWRFYQHAGIGKIEIPAYLADLERSGQTEKLAAVRRSVARGNGAAALRMMEADNSFIERLRHDRVITRAHPDYPGWRAKRSQYEELRERIVTEHYSLSSRDPRPVTLLTHMFLHDGIMHLAGNMAVLFVVGYTVEAALGPLGFLALYLLGGVGAAVPDVLMPADELQLSLGASGAVSAVMAAYLVLFGYRRITFFYWLGFVFGTVRWPALAILPLWLANELLQNFVFDPEGRVNYMAHFAGLTSGALLAGLYRWRRKGRSADIVHRQDDEQAVAALLAQAAGQVAEMKFGPAALTYRKLLAEHPGVDAQCAIEYRRIATLARQPELLADANHRLLLAAAQRGAAIPSALLGEIVLELPDALPKLAAAQWEGLLARLIDGGELDGAERLLLRLFPVRDLRQATLRQAGRLANSFIARGEDGRAAPILRLRSALAAQVAVR</sequence>
<evidence type="ECO:0000256" key="3">
    <source>
        <dbReference type="ARBA" id="ARBA00022692"/>
    </source>
</evidence>